<dbReference type="InterPro" id="IPR015172">
    <property type="entry name" value="MIF4G-like_typ-1"/>
</dbReference>
<dbReference type="OrthoDB" id="10252707at2759"/>
<name>A0A836C9J1_9STRA</name>
<evidence type="ECO:0000313" key="4">
    <source>
        <dbReference type="EMBL" id="KAG5176351.1"/>
    </source>
</evidence>
<dbReference type="GO" id="GO:0000184">
    <property type="term" value="P:nuclear-transcribed mRNA catabolic process, nonsense-mediated decay"/>
    <property type="evidence" value="ECO:0007669"/>
    <property type="project" value="TreeGrafter"/>
</dbReference>
<dbReference type="GO" id="GO:0005634">
    <property type="term" value="C:nucleus"/>
    <property type="evidence" value="ECO:0007669"/>
    <property type="project" value="TreeGrafter"/>
</dbReference>
<evidence type="ECO:0008006" key="6">
    <source>
        <dbReference type="Google" id="ProtNLM"/>
    </source>
</evidence>
<comment type="caution">
    <text evidence="4">The sequence shown here is derived from an EMBL/GenBank/DDBJ whole genome shotgun (WGS) entry which is preliminary data.</text>
</comment>
<dbReference type="InterPro" id="IPR027159">
    <property type="entry name" value="CBP80"/>
</dbReference>
<feature type="compositionally biased region" description="Acidic residues" evidence="1">
    <location>
        <begin position="251"/>
        <end position="262"/>
    </location>
</feature>
<dbReference type="PANTHER" id="PTHR12412:SF2">
    <property type="entry name" value="NUCLEAR CAP-BINDING PROTEIN SUBUNIT 1"/>
    <property type="match status" value="1"/>
</dbReference>
<dbReference type="Pfam" id="PF09090">
    <property type="entry name" value="MIF4G_like_2"/>
    <property type="match status" value="1"/>
</dbReference>
<organism evidence="4 5">
    <name type="scientific">Tribonema minus</name>
    <dbReference type="NCBI Taxonomy" id="303371"/>
    <lineage>
        <taxon>Eukaryota</taxon>
        <taxon>Sar</taxon>
        <taxon>Stramenopiles</taxon>
        <taxon>Ochrophyta</taxon>
        <taxon>PX clade</taxon>
        <taxon>Xanthophyceae</taxon>
        <taxon>Tribonematales</taxon>
        <taxon>Tribonemataceae</taxon>
        <taxon>Tribonema</taxon>
    </lineage>
</organism>
<gene>
    <name evidence="4" type="ORF">JKP88DRAFT_265396</name>
</gene>
<dbReference type="Pfam" id="PF09088">
    <property type="entry name" value="MIF4G_like"/>
    <property type="match status" value="1"/>
</dbReference>
<accession>A0A836C9J1</accession>
<dbReference type="AlphaFoldDB" id="A0A836C9J1"/>
<sequence>MAEAADMEVVAAIGAAGEVEWSTRVKGLLILPGDFSKRLESSESLAKNVVIIIGHLEGHAVFDGGAQMAAVAALMVEAAASLGMQSPVYALMTALCATKGGTPEGEEAKFESEQAAAAAEEKKPFGRLVVDGVCAELSAALKSGAFLRVKLLVRFLGELVSCNLISAQEFGWVLTSLVDSYVCGNGVLQPCADVIAGIVIVALAWSGPVLHDRRKRVLDELMEKIGTHMARRSPLFEKRGLRAIFYVGEEEDDDSDDSDDEGMGGAGGQQAEPLTDSMAALWDEETTVADAIAAVVALPLPTHVLSMEGVPALVKRMGPFAATACMQIKEGARAFRAHPEDHVTPSHSLAYAYTLGAFGEFELFHEGSGGGAALCAQLPTLQRLLLREYVKEVITAFQPRINGDGTSVGKHEALAAQLLAIGKVAPREEAGVYIVVETLLQMVISLPQPPHMTAMLHRTLLELCRLAPNEVAPAISSATGALYHELPRMDFHSRRQLALWFANHLKDTEFKWPFWQHWAGVLQEQRDHPQRMFVEMALDMLVRLSYRDRIKNELPEAMWALLPPQPSIINPYDTPSIISTYDTAAGELPASVLEVIQALVPMVAAKEHPDNLSQWFELQLSTIDAADAEAAGGAAWSAAALTYAILAAGAPSPTHLTQCLDRYLKLVKANNHECGDEAAQAAALHTVATAWAGSPQTMVAATRLLLRRGAVSPEAVVTHFFAPANVDKLGWYAPLWELLEAALQLALDAVEMAVAQSETDETAAAAAGDAMVDDDDDADDYVTEAVRSLQELSRHTVESFVTTLDSAVEQYRGAGVDDPYTDPWWVATTSHFKAAVRMLLSAPLALSAELVGAGGQGGNVMAAALRGDAFECARGRSPHVLAIVRPMETALAATQAVAAEA</sequence>
<dbReference type="SUPFAM" id="SSF48371">
    <property type="entry name" value="ARM repeat"/>
    <property type="match status" value="3"/>
</dbReference>
<keyword evidence="5" id="KW-1185">Reference proteome</keyword>
<evidence type="ECO:0000259" key="3">
    <source>
        <dbReference type="Pfam" id="PF09090"/>
    </source>
</evidence>
<dbReference type="PANTHER" id="PTHR12412">
    <property type="entry name" value="CAP BINDING PROTEIN"/>
    <property type="match status" value="1"/>
</dbReference>
<protein>
    <recommendedName>
        <fullName evidence="6">Nuclear cap-binding protein subunit 1</fullName>
    </recommendedName>
</protein>
<feature type="region of interest" description="Disordered" evidence="1">
    <location>
        <begin position="251"/>
        <end position="271"/>
    </location>
</feature>
<reference evidence="4" key="1">
    <citation type="submission" date="2021-02" db="EMBL/GenBank/DDBJ databases">
        <title>First Annotated Genome of the Yellow-green Alga Tribonema minus.</title>
        <authorList>
            <person name="Mahan K.M."/>
        </authorList>
    </citation>
    <scope>NUCLEOTIDE SEQUENCE</scope>
    <source>
        <strain evidence="4">UTEX B ZZ1240</strain>
    </source>
</reference>
<evidence type="ECO:0000313" key="5">
    <source>
        <dbReference type="Proteomes" id="UP000664859"/>
    </source>
</evidence>
<evidence type="ECO:0000259" key="2">
    <source>
        <dbReference type="Pfam" id="PF09088"/>
    </source>
</evidence>
<dbReference type="GO" id="GO:0003729">
    <property type="term" value="F:mRNA binding"/>
    <property type="evidence" value="ECO:0007669"/>
    <property type="project" value="TreeGrafter"/>
</dbReference>
<dbReference type="Proteomes" id="UP000664859">
    <property type="component" value="Unassembled WGS sequence"/>
</dbReference>
<dbReference type="GO" id="GO:0000339">
    <property type="term" value="F:RNA cap binding"/>
    <property type="evidence" value="ECO:0007669"/>
    <property type="project" value="InterPro"/>
</dbReference>
<dbReference type="GO" id="GO:0005846">
    <property type="term" value="C:nuclear cap binding complex"/>
    <property type="evidence" value="ECO:0007669"/>
    <property type="project" value="InterPro"/>
</dbReference>
<dbReference type="InterPro" id="IPR016024">
    <property type="entry name" value="ARM-type_fold"/>
</dbReference>
<dbReference type="EMBL" id="JAFCMP010000537">
    <property type="protein sequence ID" value="KAG5176351.1"/>
    <property type="molecule type" value="Genomic_DNA"/>
</dbReference>
<dbReference type="GO" id="GO:0006406">
    <property type="term" value="P:mRNA export from nucleus"/>
    <property type="evidence" value="ECO:0007669"/>
    <property type="project" value="InterPro"/>
</dbReference>
<dbReference type="InterPro" id="IPR015174">
    <property type="entry name" value="MIF4G-like_typ-2"/>
</dbReference>
<evidence type="ECO:0000256" key="1">
    <source>
        <dbReference type="SAM" id="MobiDB-lite"/>
    </source>
</evidence>
<feature type="domain" description="MIF4G-like type 2" evidence="3">
    <location>
        <begin position="635"/>
        <end position="828"/>
    </location>
</feature>
<feature type="domain" description="MIF4G-like type 1" evidence="2">
    <location>
        <begin position="434"/>
        <end position="556"/>
    </location>
</feature>
<dbReference type="Gene3D" id="1.25.40.180">
    <property type="match status" value="3"/>
</dbReference>
<proteinExistence type="predicted"/>